<dbReference type="InterPro" id="IPR011856">
    <property type="entry name" value="tRNA_endonuc-like_dom_sf"/>
</dbReference>
<dbReference type="GO" id="GO:0006388">
    <property type="term" value="P:tRNA splicing, via endonucleolytic cleavage and ligation"/>
    <property type="evidence" value="ECO:0007669"/>
    <property type="project" value="InterPro"/>
</dbReference>
<protein>
    <recommendedName>
        <fullName evidence="1">tRNA intron endonuclease catalytic domain-containing protein</fullName>
    </recommendedName>
</protein>
<dbReference type="GO" id="GO:0003676">
    <property type="term" value="F:nucleic acid binding"/>
    <property type="evidence" value="ECO:0007669"/>
    <property type="project" value="InterPro"/>
</dbReference>
<evidence type="ECO:0000313" key="3">
    <source>
        <dbReference type="Proteomes" id="UP000183138"/>
    </source>
</evidence>
<dbReference type="Proteomes" id="UP000183138">
    <property type="component" value="Unassembled WGS sequence"/>
</dbReference>
<sequence>MDNEGDVVYYIADLINWPKTKLKEGLENINNDSKMKELIDKGYQIHSGLKFGTHYRVYNYESEHAPWLIHITQKNHNWLDIARMIRVGHGVNKIIVLAYEDYWISLKWTKP</sequence>
<dbReference type="Gene3D" id="3.40.1350.10">
    <property type="match status" value="1"/>
</dbReference>
<accession>A0A1J5TQ50</accession>
<dbReference type="InterPro" id="IPR006677">
    <property type="entry name" value="tRNA_intron_Endonuc_cat-like"/>
</dbReference>
<dbReference type="AlphaFoldDB" id="A0A1J5TQ50"/>
<evidence type="ECO:0000313" key="2">
    <source>
        <dbReference type="EMBL" id="OIR23058.1"/>
    </source>
</evidence>
<gene>
    <name evidence="2" type="ORF">BEU00_00910</name>
</gene>
<name>A0A1J5TQ50_9ARCH</name>
<organism evidence="2 3">
    <name type="scientific">Marine Group III euryarchaeote CG-Epi3</name>
    <dbReference type="NCBI Taxonomy" id="1888997"/>
    <lineage>
        <taxon>Archaea</taxon>
        <taxon>Methanobacteriati</taxon>
        <taxon>Thermoplasmatota</taxon>
        <taxon>Thermoplasmata</taxon>
        <taxon>Candidatus Thermoprofundales</taxon>
    </lineage>
</organism>
<dbReference type="SUPFAM" id="SSF53032">
    <property type="entry name" value="tRNA-intron endonuclease catalytic domain-like"/>
    <property type="match status" value="1"/>
</dbReference>
<dbReference type="GO" id="GO:0000213">
    <property type="term" value="F:tRNA-intron lyase activity"/>
    <property type="evidence" value="ECO:0007669"/>
    <property type="project" value="InterPro"/>
</dbReference>
<reference evidence="2 3" key="1">
    <citation type="submission" date="2016-08" db="EMBL/GenBank/DDBJ databases">
        <title>New Insights into Marine Group III Euryarchaeota, from dark to light.</title>
        <authorList>
            <person name="Haro-Moreno J.M."/>
            <person name="Rodriguez-Valera F."/>
            <person name="Lopez-Garcia P."/>
            <person name="Moreira D."/>
            <person name="Martin-Cuadrado A.B."/>
        </authorList>
    </citation>
    <scope>NUCLEOTIDE SEQUENCE [LARGE SCALE GENOMIC DNA]</scope>
    <source>
        <strain evidence="2">CG-Epi3</strain>
    </source>
</reference>
<feature type="domain" description="tRNA intron endonuclease catalytic" evidence="1">
    <location>
        <begin position="36"/>
        <end position="101"/>
    </location>
</feature>
<comment type="caution">
    <text evidence="2">The sequence shown here is derived from an EMBL/GenBank/DDBJ whole genome shotgun (WGS) entry which is preliminary data.</text>
</comment>
<dbReference type="CDD" id="cd22363">
    <property type="entry name" value="tRNA-intron_lyase_C"/>
    <property type="match status" value="1"/>
</dbReference>
<evidence type="ECO:0000259" key="1">
    <source>
        <dbReference type="Pfam" id="PF01974"/>
    </source>
</evidence>
<dbReference type="EMBL" id="MIYY01000025">
    <property type="protein sequence ID" value="OIR23058.1"/>
    <property type="molecule type" value="Genomic_DNA"/>
</dbReference>
<dbReference type="InterPro" id="IPR036167">
    <property type="entry name" value="tRNA_intron_Endo_cat-like_sf"/>
</dbReference>
<proteinExistence type="predicted"/>
<dbReference type="Pfam" id="PF01974">
    <property type="entry name" value="tRNA_int_endo"/>
    <property type="match status" value="1"/>
</dbReference>